<evidence type="ECO:0000313" key="1">
    <source>
        <dbReference type="EMBL" id="KAG5954010.1"/>
    </source>
</evidence>
<dbReference type="EMBL" id="SRPS01000246">
    <property type="protein sequence ID" value="KAG5961663.1"/>
    <property type="molecule type" value="Genomic_DNA"/>
</dbReference>
<dbReference type="EMBL" id="SRPR01000380">
    <property type="protein sequence ID" value="KAG5954010.1"/>
    <property type="molecule type" value="Genomic_DNA"/>
</dbReference>
<sequence length="81" mass="9163">MPSQMKSWFARHMAPPPPLNATPTCPCARCFNVIAQRPQTSIHQRYSFTAPLRRDSDVASVLGAYGYQVTTTKHIEMVRNK</sequence>
<dbReference type="OrthoDB" id="4954011at2759"/>
<evidence type="ECO:0000313" key="4">
    <source>
        <dbReference type="Proteomes" id="UP000784919"/>
    </source>
</evidence>
<evidence type="ECO:0000313" key="3">
    <source>
        <dbReference type="Proteomes" id="UP000742024"/>
    </source>
</evidence>
<name>A0A9P7MNI7_9HYPO</name>
<reference evidence="2 3" key="1">
    <citation type="journal article" date="2020" name="bioRxiv">
        <title>Whole genome comparisons of ergot fungi reveals the divergence and evolution of species within the genus Claviceps are the result of varying mechanisms driving genome evolution and host range expansion.</title>
        <authorList>
            <person name="Wyka S.A."/>
            <person name="Mondo S.J."/>
            <person name="Liu M."/>
            <person name="Dettman J."/>
            <person name="Nalam V."/>
            <person name="Broders K.D."/>
        </authorList>
    </citation>
    <scope>NUCLEOTIDE SEQUENCE</scope>
    <source>
        <strain evidence="2">CCC 1102</strain>
        <strain evidence="1 3">LM583</strain>
    </source>
</reference>
<evidence type="ECO:0000313" key="2">
    <source>
        <dbReference type="EMBL" id="KAG5961663.1"/>
    </source>
</evidence>
<dbReference type="Proteomes" id="UP000742024">
    <property type="component" value="Unassembled WGS sequence"/>
</dbReference>
<comment type="caution">
    <text evidence="2">The sequence shown here is derived from an EMBL/GenBank/DDBJ whole genome shotgun (WGS) entry which is preliminary data.</text>
</comment>
<accession>A0A9P7MNI7</accession>
<dbReference type="AlphaFoldDB" id="A0A9P7MNI7"/>
<gene>
    <name evidence="2" type="ORF">E4U56_003788</name>
    <name evidence="1" type="ORF">E4U57_004964</name>
</gene>
<proteinExistence type="predicted"/>
<keyword evidence="3" id="KW-1185">Reference proteome</keyword>
<organism evidence="2 4">
    <name type="scientific">Claviceps arundinis</name>
    <dbReference type="NCBI Taxonomy" id="1623583"/>
    <lineage>
        <taxon>Eukaryota</taxon>
        <taxon>Fungi</taxon>
        <taxon>Dikarya</taxon>
        <taxon>Ascomycota</taxon>
        <taxon>Pezizomycotina</taxon>
        <taxon>Sordariomycetes</taxon>
        <taxon>Hypocreomycetidae</taxon>
        <taxon>Hypocreales</taxon>
        <taxon>Clavicipitaceae</taxon>
        <taxon>Claviceps</taxon>
    </lineage>
</organism>
<dbReference type="Proteomes" id="UP000784919">
    <property type="component" value="Unassembled WGS sequence"/>
</dbReference>
<protein>
    <submittedName>
        <fullName evidence="2">Uncharacterized protein</fullName>
    </submittedName>
</protein>